<sequence length="39" mass="4694">MGKLSNMDEMEKGQNIFMMIRPFSEEKRIVLYSLNVRKE</sequence>
<dbReference type="EMBL" id="FNBN01000005">
    <property type="protein sequence ID" value="SDG61863.1"/>
    <property type="molecule type" value="Genomic_DNA"/>
</dbReference>
<organism evidence="1 2">
    <name type="scientific">Chitinophaga filiformis</name>
    <name type="common">Myxococcus filiformis</name>
    <name type="synonym">Flexibacter filiformis</name>
    <dbReference type="NCBI Taxonomy" id="104663"/>
    <lineage>
        <taxon>Bacteria</taxon>
        <taxon>Pseudomonadati</taxon>
        <taxon>Bacteroidota</taxon>
        <taxon>Chitinophagia</taxon>
        <taxon>Chitinophagales</taxon>
        <taxon>Chitinophagaceae</taxon>
        <taxon>Chitinophaga</taxon>
    </lineage>
</organism>
<proteinExistence type="predicted"/>
<accession>A0A1G7VQ20</accession>
<protein>
    <submittedName>
        <fullName evidence="1">Uncharacterized protein</fullName>
    </submittedName>
</protein>
<evidence type="ECO:0000313" key="1">
    <source>
        <dbReference type="EMBL" id="SDG61863.1"/>
    </source>
</evidence>
<reference evidence="1 2" key="1">
    <citation type="submission" date="2016-10" db="EMBL/GenBank/DDBJ databases">
        <authorList>
            <person name="de Groot N.N."/>
        </authorList>
    </citation>
    <scope>NUCLEOTIDE SEQUENCE [LARGE SCALE GENOMIC DNA]</scope>
    <source>
        <strain evidence="1 2">DSM 527</strain>
    </source>
</reference>
<dbReference type="Proteomes" id="UP000199045">
    <property type="component" value="Unassembled WGS sequence"/>
</dbReference>
<gene>
    <name evidence="1" type="ORF">SAMN04488121_105215</name>
</gene>
<evidence type="ECO:0000313" key="2">
    <source>
        <dbReference type="Proteomes" id="UP000199045"/>
    </source>
</evidence>
<name>A0A1G7VQ20_CHIFI</name>
<dbReference type="AlphaFoldDB" id="A0A1G7VQ20"/>